<dbReference type="Proteomes" id="UP001595191">
    <property type="component" value="Unassembled WGS sequence"/>
</dbReference>
<name>A0ACC7LJ09_9FLAO</name>
<evidence type="ECO:0000313" key="2">
    <source>
        <dbReference type="Proteomes" id="UP001595191"/>
    </source>
</evidence>
<reference evidence="1" key="1">
    <citation type="submission" date="2024-09" db="EMBL/GenBank/DDBJ databases">
        <authorList>
            <person name="Liu J."/>
        </authorList>
    </citation>
    <scope>NUCLEOTIDE SEQUENCE</scope>
    <source>
        <strain evidence="1">NBU2967</strain>
    </source>
</reference>
<proteinExistence type="predicted"/>
<accession>A0ACC7LJ09</accession>
<keyword evidence="2" id="KW-1185">Reference proteome</keyword>
<dbReference type="EMBL" id="JBHFPV010000001">
    <property type="protein sequence ID" value="MFH6603014.1"/>
    <property type="molecule type" value="Genomic_DNA"/>
</dbReference>
<organism evidence="1 2">
    <name type="scientific">Meishania litoralis</name>
    <dbReference type="NCBI Taxonomy" id="3434685"/>
    <lineage>
        <taxon>Bacteria</taxon>
        <taxon>Pseudomonadati</taxon>
        <taxon>Bacteroidota</taxon>
        <taxon>Flavobacteriia</taxon>
        <taxon>Flavobacteriales</taxon>
        <taxon>Flavobacteriaceae</taxon>
        <taxon>Meishania</taxon>
    </lineage>
</organism>
<sequence>MNTEHVLNHKTVIYGFLVINLFFNCHSNKGVETKKDENTTKLSIAQTLQEQENLPITEQIALYHKLKKENPYGYNFENEDEMTMYGYRHLWNNQPNDALEIFKLIVEEFPNSSNPYDSLGEAYLAIGDSLMSLKNYEISLRLNPENFNAEDQIERIKYPHRIPITSKEKFAKTYDRQAYIADLQQLGEKLLGVHPNALKFIGEADFWKTIEEKKSLITNNTTFAEFAWHCSEIIANINCSHTSMGSFSLESDMLPKALRFPIQTRLINGRLYVIDGYTNSDKVSVKDEIIEINHIPVSQLISVVHKHIQSQGYIETTIYQEFNMWSTVIIPYALRFPEQYTIKVKGKPRPIELNKANSMEVPYQDNSIPYCGKDLCLELNENKKTAVMTLYSFNYYPWNNFDEFKQFVDESFKKIKEKQVENLIIDLRFNGGGSAESSIYLLKYLSRKPFAYLNGYGMQQPFKDGYNGNLFFLMDGHGKSTTGHFMALAKELGLGTIVGEELGSNQFCTAGQTVLRLSSTKLVYYVANTTSRLADINLPDEKGILPDYTIIQNIDDYLNKVDTVKEFAFKLISDQD</sequence>
<comment type="caution">
    <text evidence="1">The sequence shown here is derived from an EMBL/GenBank/DDBJ whole genome shotgun (WGS) entry which is preliminary data.</text>
</comment>
<evidence type="ECO:0000313" key="1">
    <source>
        <dbReference type="EMBL" id="MFH6603014.1"/>
    </source>
</evidence>
<protein>
    <submittedName>
        <fullName evidence="1">S41 family peptidase</fullName>
    </submittedName>
</protein>
<gene>
    <name evidence="1" type="ORF">ACEZ3G_05960</name>
</gene>